<dbReference type="PANTHER" id="PTHR16528">
    <property type="entry name" value="GOLGI-ASSOCIATED PDZ AND COILED-COIL MOTIF-CONTAINING"/>
    <property type="match status" value="1"/>
</dbReference>
<dbReference type="GO" id="GO:0030425">
    <property type="term" value="C:dendrite"/>
    <property type="evidence" value="ECO:0007669"/>
    <property type="project" value="UniProtKB-SubCell"/>
</dbReference>
<dbReference type="Proteomes" id="UP000483820">
    <property type="component" value="Chromosome I"/>
</dbReference>
<evidence type="ECO:0000256" key="1">
    <source>
        <dbReference type="ARBA" id="ARBA00004198"/>
    </source>
</evidence>
<dbReference type="GO" id="GO:2000009">
    <property type="term" value="P:negative regulation of protein localization to cell surface"/>
    <property type="evidence" value="ECO:0007669"/>
    <property type="project" value="TreeGrafter"/>
</dbReference>
<evidence type="ECO:0000256" key="8">
    <source>
        <dbReference type="ARBA" id="ARBA00023018"/>
    </source>
</evidence>
<evidence type="ECO:0000256" key="6">
    <source>
        <dbReference type="ARBA" id="ARBA00022490"/>
    </source>
</evidence>
<evidence type="ECO:0000256" key="14">
    <source>
        <dbReference type="ARBA" id="ARBA00072943"/>
    </source>
</evidence>
<feature type="coiled-coil region" evidence="17">
    <location>
        <begin position="105"/>
        <end position="146"/>
    </location>
</feature>
<dbReference type="InterPro" id="IPR038879">
    <property type="entry name" value="GOPC"/>
</dbReference>
<dbReference type="SUPFAM" id="SSF50156">
    <property type="entry name" value="PDZ domain-like"/>
    <property type="match status" value="2"/>
</dbReference>
<dbReference type="PANTHER" id="PTHR16528:SF2">
    <property type="entry name" value="GOLGI-ASSOCIATED PDZ AND COILED-COIL MOTIF-CONTAINING PROTEIN"/>
    <property type="match status" value="1"/>
</dbReference>
<keyword evidence="10 17" id="KW-0175">Coiled coil</keyword>
<protein>
    <recommendedName>
        <fullName evidence="14">Golgi-associated PDZ and coiled-coil motif-containing protein</fullName>
    </recommendedName>
    <alternativeName>
        <fullName evidence="15">CFTR-associated ligand</fullName>
    </alternativeName>
    <alternativeName>
        <fullName evidence="16">PDZ protein interacting specifically with TC10</fullName>
    </alternativeName>
</protein>
<dbReference type="SMART" id="SM00228">
    <property type="entry name" value="PDZ"/>
    <property type="match status" value="2"/>
</dbReference>
<dbReference type="GO" id="GO:0015031">
    <property type="term" value="P:protein transport"/>
    <property type="evidence" value="ECO:0007669"/>
    <property type="project" value="UniProtKB-KW"/>
</dbReference>
<dbReference type="CDD" id="cd06800">
    <property type="entry name" value="PDZ_GOPC-like"/>
    <property type="match status" value="1"/>
</dbReference>
<evidence type="ECO:0000313" key="19">
    <source>
        <dbReference type="EMBL" id="KAF1769938.1"/>
    </source>
</evidence>
<name>A0A6A5HPV7_CAERE</name>
<dbReference type="GO" id="GO:0042802">
    <property type="term" value="F:identical protein binding"/>
    <property type="evidence" value="ECO:0007669"/>
    <property type="project" value="UniProtKB-ARBA"/>
</dbReference>
<keyword evidence="8" id="KW-0770">Synapse</keyword>
<gene>
    <name evidence="19" type="ORF">GCK72_001755</name>
</gene>
<dbReference type="RefSeq" id="XP_053591753.1">
    <property type="nucleotide sequence ID" value="XM_053723108.1"/>
</dbReference>
<dbReference type="InterPro" id="IPR036034">
    <property type="entry name" value="PDZ_sf"/>
</dbReference>
<dbReference type="GO" id="GO:0030140">
    <property type="term" value="C:trans-Golgi network transport vesicle"/>
    <property type="evidence" value="ECO:0007669"/>
    <property type="project" value="TreeGrafter"/>
</dbReference>
<dbReference type="GO" id="GO:0044325">
    <property type="term" value="F:transmembrane transporter binding"/>
    <property type="evidence" value="ECO:0007669"/>
    <property type="project" value="TreeGrafter"/>
</dbReference>
<dbReference type="CTD" id="9815090"/>
<organism evidence="19 20">
    <name type="scientific">Caenorhabditis remanei</name>
    <name type="common">Caenorhabditis vulgaris</name>
    <dbReference type="NCBI Taxonomy" id="31234"/>
    <lineage>
        <taxon>Eukaryota</taxon>
        <taxon>Metazoa</taxon>
        <taxon>Ecdysozoa</taxon>
        <taxon>Nematoda</taxon>
        <taxon>Chromadorea</taxon>
        <taxon>Rhabditida</taxon>
        <taxon>Rhabditina</taxon>
        <taxon>Rhabditomorpha</taxon>
        <taxon>Rhabditoidea</taxon>
        <taxon>Rhabditidae</taxon>
        <taxon>Peloderinae</taxon>
        <taxon>Caenorhabditis</taxon>
    </lineage>
</organism>
<evidence type="ECO:0000256" key="3">
    <source>
        <dbReference type="ARBA" id="ARBA00004395"/>
    </source>
</evidence>
<evidence type="ECO:0000256" key="16">
    <source>
        <dbReference type="ARBA" id="ARBA00083668"/>
    </source>
</evidence>
<dbReference type="FunFam" id="2.30.42.10:FF:000067">
    <property type="entry name" value="Golgi-associated PDZ and coiled-coil motif-containing protein-like"/>
    <property type="match status" value="1"/>
</dbReference>
<dbReference type="InterPro" id="IPR001478">
    <property type="entry name" value="PDZ"/>
</dbReference>
<evidence type="ECO:0000256" key="7">
    <source>
        <dbReference type="ARBA" id="ARBA00022927"/>
    </source>
</evidence>
<sequence length="786" mass="88747">MSYCAHCQHASQPSTQQHQTVLRVDPESEYFEVSSSAGSTMEGGSGWTESLEKDFDKAFVSLDLLLGEIDSDQVEITYEGRQKMTSLSACFAQMMHKCQFMMHTISKQEKEMTSMRNEVVEARAARQSMEKEVEQLMIQVHSLQCQLHSKTAPHESDMIKKKLESQLSTFRSELTQGLSTVCELEIARKEEDRSKKTIQALETEVFGARLAAKYLDKELAGRIQQIQLLGRNMRGVEHDRLWNQLEAEIHLHRHKTVIRACRGRGNTKGLAAPLRHNFKSLRKRNGVGKSRKVVLSKHPHEGLGISITGGSEHALPIVISEIQPGQPADRCGQVFVGDAILSVNGYDLRTVKHQEAVDILSGQVQQGDLDLELVFVCPDEDSDDDGTVTIEHSDGSIYNLYSMDEPTSSRSSSNNSDESRMMTCQQINRLTALFNAAMSKALAAKDKDDWTTHLKAISNVFTQVCAVSAAEECAKTLAIKERNEAIEQAIDFRAKAEAHDDVIEQFHLILAADNQRNHADLTSQQIFDRMCEEVRLNVARIQDYRMFEAKYNVEKRRNERMSMHINEVSKRSVMHLMATRFYARELAAMRQMMDLMRNAASIESAVKSKLWDEIEKENQLLRLNTLWLVNRINSSDLHDAAFEEGDNWQSPPRLVILMREHINQGLGLEITGGCDQFRPVVVTGKLKRSMADDDQLRLDDRILAIDGTFVTNTTTHAEVMEMLENESAKDFISLIVSQFDPTKYQLSHPRLQKTPSLQNTSSLQKVSSLHSHSSLTHTATLSAVEN</sequence>
<evidence type="ECO:0000256" key="10">
    <source>
        <dbReference type="ARBA" id="ARBA00023054"/>
    </source>
</evidence>
<dbReference type="GO" id="GO:0014069">
    <property type="term" value="C:postsynaptic density"/>
    <property type="evidence" value="ECO:0007669"/>
    <property type="project" value="UniProtKB-SubCell"/>
</dbReference>
<comment type="caution">
    <text evidence="19">The sequence shown here is derived from an EMBL/GenBank/DDBJ whole genome shotgun (WGS) entry which is preliminary data.</text>
</comment>
<feature type="domain" description="PDZ" evidence="18">
    <location>
        <begin position="292"/>
        <end position="360"/>
    </location>
</feature>
<dbReference type="GO" id="GO:0005886">
    <property type="term" value="C:plasma membrane"/>
    <property type="evidence" value="ECO:0007669"/>
    <property type="project" value="UniProtKB-ARBA"/>
</dbReference>
<dbReference type="Gene3D" id="2.30.42.10">
    <property type="match status" value="2"/>
</dbReference>
<evidence type="ECO:0000256" key="9">
    <source>
        <dbReference type="ARBA" id="ARBA00023034"/>
    </source>
</evidence>
<dbReference type="KEGG" id="crq:GCK72_001755"/>
<dbReference type="GeneID" id="9815090"/>
<evidence type="ECO:0000313" key="20">
    <source>
        <dbReference type="Proteomes" id="UP000483820"/>
    </source>
</evidence>
<evidence type="ECO:0000256" key="5">
    <source>
        <dbReference type="ARBA" id="ARBA00022448"/>
    </source>
</evidence>
<keyword evidence="9" id="KW-0333">Golgi apparatus</keyword>
<proteinExistence type="predicted"/>
<keyword evidence="7" id="KW-0653">Protein transport</keyword>
<feature type="domain" description="PDZ" evidence="18">
    <location>
        <begin position="654"/>
        <end position="738"/>
    </location>
</feature>
<evidence type="ECO:0000256" key="11">
    <source>
        <dbReference type="ARBA" id="ARBA00023136"/>
    </source>
</evidence>
<evidence type="ECO:0000256" key="13">
    <source>
        <dbReference type="ARBA" id="ARBA00034105"/>
    </source>
</evidence>
<dbReference type="AlphaFoldDB" id="A0A6A5HPV7"/>
<evidence type="ECO:0000259" key="18">
    <source>
        <dbReference type="PROSITE" id="PS50106"/>
    </source>
</evidence>
<keyword evidence="11" id="KW-0472">Membrane</keyword>
<keyword evidence="6" id="KW-0963">Cytoplasm</keyword>
<evidence type="ECO:0000256" key="17">
    <source>
        <dbReference type="SAM" id="Coils"/>
    </source>
</evidence>
<comment type="subcellular location">
    <subcellularLocation>
        <location evidence="2">Cell projection</location>
        <location evidence="2">Dendrite</location>
    </subcellularLocation>
    <subcellularLocation>
        <location evidence="4">Cytoplasm</location>
    </subcellularLocation>
    <subcellularLocation>
        <location evidence="3">Golgi apparatus membrane</location>
        <topology evidence="3">Peripheral membrane protein</topology>
    </subcellularLocation>
    <subcellularLocation>
        <location evidence="1">Golgi apparatus</location>
        <location evidence="1">trans-Golgi network membrane</location>
    </subcellularLocation>
    <subcellularLocation>
        <location evidence="13">Postsynaptic density</location>
    </subcellularLocation>
</comment>
<evidence type="ECO:0000256" key="15">
    <source>
        <dbReference type="ARBA" id="ARBA00081191"/>
    </source>
</evidence>
<keyword evidence="5" id="KW-0813">Transport</keyword>
<evidence type="ECO:0000256" key="12">
    <source>
        <dbReference type="ARBA" id="ARBA00023273"/>
    </source>
</evidence>
<accession>A0A6A5HPV7</accession>
<dbReference type="EMBL" id="WUAV01000001">
    <property type="protein sequence ID" value="KAF1769938.1"/>
    <property type="molecule type" value="Genomic_DNA"/>
</dbReference>
<dbReference type="PROSITE" id="PS50106">
    <property type="entry name" value="PDZ"/>
    <property type="match status" value="2"/>
</dbReference>
<reference evidence="19 20" key="1">
    <citation type="submission" date="2019-12" db="EMBL/GenBank/DDBJ databases">
        <title>Chromosome-level assembly of the Caenorhabditis remanei genome.</title>
        <authorList>
            <person name="Teterina A.A."/>
            <person name="Willis J.H."/>
            <person name="Phillips P.C."/>
        </authorList>
    </citation>
    <scope>NUCLEOTIDE SEQUENCE [LARGE SCALE GENOMIC DNA]</scope>
    <source>
        <strain evidence="19 20">PX506</strain>
        <tissue evidence="19">Whole organism</tissue>
    </source>
</reference>
<keyword evidence="12" id="KW-0966">Cell projection</keyword>
<evidence type="ECO:0000256" key="2">
    <source>
        <dbReference type="ARBA" id="ARBA00004279"/>
    </source>
</evidence>
<evidence type="ECO:0000256" key="4">
    <source>
        <dbReference type="ARBA" id="ARBA00004496"/>
    </source>
</evidence>
<dbReference type="Pfam" id="PF00595">
    <property type="entry name" value="PDZ"/>
    <property type="match status" value="2"/>
</dbReference>
<dbReference type="GO" id="GO:0000139">
    <property type="term" value="C:Golgi membrane"/>
    <property type="evidence" value="ECO:0007669"/>
    <property type="project" value="UniProtKB-SubCell"/>
</dbReference>